<evidence type="ECO:0000256" key="1">
    <source>
        <dbReference type="SAM" id="MobiDB-lite"/>
    </source>
</evidence>
<reference evidence="2 3" key="1">
    <citation type="submission" date="2019-05" db="EMBL/GenBank/DDBJ databases">
        <title>Roseovarius bejariae sp. nov., a moderately halophylic bacterium isolated from a saline soil in Rambla Salada (Murcia).</title>
        <authorList>
            <person name="Castro D.J."/>
            <person name="Gomez-Altuve A."/>
            <person name="Reina J.C."/>
            <person name="Rodriguez M."/>
            <person name="Sampedro I."/>
            <person name="Llamas I."/>
            <person name="Martinez-Checa F."/>
        </authorList>
    </citation>
    <scope>NUCLEOTIDE SEQUENCE [LARGE SCALE GENOMIC DNA]</scope>
    <source>
        <strain evidence="2 3">A21</strain>
    </source>
</reference>
<evidence type="ECO:0008006" key="4">
    <source>
        <dbReference type="Google" id="ProtNLM"/>
    </source>
</evidence>
<dbReference type="RefSeq" id="WP_154154343.1">
    <property type="nucleotide sequence ID" value="NZ_SZWE01000002.1"/>
</dbReference>
<dbReference type="EMBL" id="SZWE01000002">
    <property type="protein sequence ID" value="MRU16824.1"/>
    <property type="molecule type" value="Genomic_DNA"/>
</dbReference>
<sequence length="112" mass="12524">MGPKIATCSYCGTRAALILDRGRHELVCSTCGAPLHDMKALPRQGDNPRKPAPAGAAPRRPGARRRVKVDWAAERAHALGEERTRKPRRKPRKSLAYRILDDLWDGIEDIFD</sequence>
<comment type="caution">
    <text evidence="2">The sequence shown here is derived from an EMBL/GenBank/DDBJ whole genome shotgun (WGS) entry which is preliminary data.</text>
</comment>
<dbReference type="Gene3D" id="2.20.25.10">
    <property type="match status" value="1"/>
</dbReference>
<organism evidence="2 3">
    <name type="scientific">Roseovarius bejariae</name>
    <dbReference type="NCBI Taxonomy" id="2576383"/>
    <lineage>
        <taxon>Bacteria</taxon>
        <taxon>Pseudomonadati</taxon>
        <taxon>Pseudomonadota</taxon>
        <taxon>Alphaproteobacteria</taxon>
        <taxon>Rhodobacterales</taxon>
        <taxon>Roseobacteraceae</taxon>
        <taxon>Roseovarius</taxon>
    </lineage>
</organism>
<protein>
    <recommendedName>
        <fullName evidence="4">TFIIB zinc-binding</fullName>
    </recommendedName>
</protein>
<proteinExistence type="predicted"/>
<dbReference type="OrthoDB" id="7868311at2"/>
<evidence type="ECO:0000313" key="3">
    <source>
        <dbReference type="Proteomes" id="UP000564704"/>
    </source>
</evidence>
<feature type="region of interest" description="Disordered" evidence="1">
    <location>
        <begin position="39"/>
        <end position="68"/>
    </location>
</feature>
<accession>A0A844D3P8</accession>
<evidence type="ECO:0000313" key="2">
    <source>
        <dbReference type="EMBL" id="MRU16824.1"/>
    </source>
</evidence>
<keyword evidence="3" id="KW-1185">Reference proteome</keyword>
<name>A0A844D3P8_9RHOB</name>
<dbReference type="Proteomes" id="UP000564704">
    <property type="component" value="Unassembled WGS sequence"/>
</dbReference>
<gene>
    <name evidence="2" type="ORF">FDP25_15385</name>
</gene>
<dbReference type="AlphaFoldDB" id="A0A844D3P8"/>